<comment type="caution">
    <text evidence="5">The sequence shown here is derived from an EMBL/GenBank/DDBJ whole genome shotgun (WGS) entry which is preliminary data.</text>
</comment>
<dbReference type="InterPro" id="IPR001208">
    <property type="entry name" value="MCM_dom"/>
</dbReference>
<feature type="domain" description="MCM C-terminal AAA(+) ATPase" evidence="4">
    <location>
        <begin position="285"/>
        <end position="387"/>
    </location>
</feature>
<evidence type="ECO:0000313" key="6">
    <source>
        <dbReference type="Proteomes" id="UP000247565"/>
    </source>
</evidence>
<dbReference type="InterPro" id="IPR020568">
    <property type="entry name" value="Ribosomal_Su5_D2-typ_SF"/>
</dbReference>
<dbReference type="InterPro" id="IPR027417">
    <property type="entry name" value="P-loop_NTPase"/>
</dbReference>
<dbReference type="OrthoDB" id="9813147at2"/>
<dbReference type="Proteomes" id="UP000247565">
    <property type="component" value="Unassembled WGS sequence"/>
</dbReference>
<keyword evidence="2" id="KW-0547">Nucleotide-binding</keyword>
<dbReference type="GO" id="GO:0003677">
    <property type="term" value="F:DNA binding"/>
    <property type="evidence" value="ECO:0007669"/>
    <property type="project" value="InterPro"/>
</dbReference>
<dbReference type="NCBIfam" id="TIGR00368">
    <property type="entry name" value="YifB family Mg chelatase-like AAA ATPase"/>
    <property type="match status" value="1"/>
</dbReference>
<dbReference type="PROSITE" id="PS50051">
    <property type="entry name" value="MCM_2"/>
    <property type="match status" value="1"/>
</dbReference>
<comment type="similarity">
    <text evidence="1">Belongs to the Mg-chelatase subunits D/I family. ComM subfamily.</text>
</comment>
<dbReference type="Pfam" id="PF13541">
    <property type="entry name" value="ChlI"/>
    <property type="match status" value="1"/>
</dbReference>
<proteinExistence type="inferred from homology"/>
<protein>
    <submittedName>
        <fullName evidence="5">AAA family ATPase</fullName>
    </submittedName>
</protein>
<dbReference type="InterPro" id="IPR014721">
    <property type="entry name" value="Ribsml_uS5_D2-typ_fold_subgr"/>
</dbReference>
<dbReference type="InterPro" id="IPR003593">
    <property type="entry name" value="AAA+_ATPase"/>
</dbReference>
<dbReference type="InterPro" id="IPR025158">
    <property type="entry name" value="Mg_chelat-rel_C"/>
</dbReference>
<evidence type="ECO:0000259" key="4">
    <source>
        <dbReference type="PROSITE" id="PS50051"/>
    </source>
</evidence>
<dbReference type="InterPro" id="IPR004482">
    <property type="entry name" value="Mg_chelat-rel"/>
</dbReference>
<dbReference type="Gene3D" id="3.30.230.10">
    <property type="match status" value="1"/>
</dbReference>
<dbReference type="InterPro" id="IPR045006">
    <property type="entry name" value="CHLI-like"/>
</dbReference>
<dbReference type="EMBL" id="QGLT01000001">
    <property type="protein sequence ID" value="PXZ01480.1"/>
    <property type="molecule type" value="Genomic_DNA"/>
</dbReference>
<evidence type="ECO:0000256" key="2">
    <source>
        <dbReference type="ARBA" id="ARBA00022741"/>
    </source>
</evidence>
<name>A0A318MXT2_9PROT</name>
<dbReference type="SMART" id="SM00382">
    <property type="entry name" value="AAA"/>
    <property type="match status" value="1"/>
</dbReference>
<dbReference type="Pfam" id="PF01078">
    <property type="entry name" value="Mg_chelatase"/>
    <property type="match status" value="1"/>
</dbReference>
<dbReference type="AlphaFoldDB" id="A0A318MXT2"/>
<organism evidence="5 6">
    <name type="scientific">Commensalibacter melissae</name>
    <dbReference type="NCBI Taxonomy" id="2070537"/>
    <lineage>
        <taxon>Bacteria</taxon>
        <taxon>Pseudomonadati</taxon>
        <taxon>Pseudomonadota</taxon>
        <taxon>Alphaproteobacteria</taxon>
        <taxon>Acetobacterales</taxon>
        <taxon>Acetobacteraceae</taxon>
    </lineage>
</organism>
<evidence type="ECO:0000256" key="1">
    <source>
        <dbReference type="ARBA" id="ARBA00006354"/>
    </source>
</evidence>
<dbReference type="PANTHER" id="PTHR32039">
    <property type="entry name" value="MAGNESIUM-CHELATASE SUBUNIT CHLI"/>
    <property type="match status" value="1"/>
</dbReference>
<dbReference type="PRINTS" id="PR01657">
    <property type="entry name" value="MCMFAMILY"/>
</dbReference>
<reference evidence="5 6" key="1">
    <citation type="submission" date="2018-05" db="EMBL/GenBank/DDBJ databases">
        <title>Reference genomes for bee gut microbiota database.</title>
        <authorList>
            <person name="Ellegaard K.M."/>
        </authorList>
    </citation>
    <scope>NUCLEOTIDE SEQUENCE [LARGE SCALE GENOMIC DNA]</scope>
    <source>
        <strain evidence="5 6">ESL0284</strain>
    </source>
</reference>
<dbReference type="SUPFAM" id="SSF52540">
    <property type="entry name" value="P-loop containing nucleoside triphosphate hydrolases"/>
    <property type="match status" value="1"/>
</dbReference>
<dbReference type="SUPFAM" id="SSF54211">
    <property type="entry name" value="Ribosomal protein S5 domain 2-like"/>
    <property type="match status" value="1"/>
</dbReference>
<gene>
    <name evidence="5" type="ORF">DK869_00255</name>
</gene>
<keyword evidence="6" id="KW-1185">Reference proteome</keyword>
<evidence type="ECO:0000256" key="3">
    <source>
        <dbReference type="ARBA" id="ARBA00022840"/>
    </source>
</evidence>
<accession>A0A318MXT2</accession>
<dbReference type="Pfam" id="PF13335">
    <property type="entry name" value="Mg_chelatase_C"/>
    <property type="match status" value="1"/>
</dbReference>
<dbReference type="RefSeq" id="WP_110438000.1">
    <property type="nucleotide sequence ID" value="NZ_CP046393.1"/>
</dbReference>
<sequence length="494" mass="53568">MAITRISTFAFSGIDPISVEIQVQISRGLPAFTIVGLADKAVTESRERVKAALISMGIALPPKRILINLSPADIIKEGTHYDLPIALGLLVALDIIPEEMLLNYAAVGELSLDGKVSAVNNVISATIGAVSQEKGLICPAIQGSEALLGGDIDILAAPDLLSIIQHFLGKQILTPPKMLQAPNTSHDYDLFDIKGMESAKRALEIAASGGHSMLMIGPPGSGKSMLATRLPSILPDLTAQQSLEVTRIYSAAGLLNGSVPIRQPPFRNPHHSASQVSLTGGGIKVKPGEISLAHHGILFLDEFPEFTKNSLEALRQPLENGKISIARAMNHITFPAKFQLIAAMNPCRCGYMGDTERECHRVPRCGEEYTRKISGPLLDRIDIVTYIEPIPPRDIVSIPNGEKSVKVAKRVKKAREKQFERQNNLNCELNNNQISLSASVTEIVEKASMQLRLSARGITRLLRVALTIADLSEKDEIDISSITEALSYRKRNLL</sequence>
<keyword evidence="3" id="KW-0067">ATP-binding</keyword>
<dbReference type="InterPro" id="IPR000523">
    <property type="entry name" value="Mg_chelatse_chII-like_cat_dom"/>
</dbReference>
<dbReference type="Gene3D" id="3.40.50.300">
    <property type="entry name" value="P-loop containing nucleotide triphosphate hydrolases"/>
    <property type="match status" value="1"/>
</dbReference>
<evidence type="ECO:0000313" key="5">
    <source>
        <dbReference type="EMBL" id="PXZ01480.1"/>
    </source>
</evidence>
<dbReference type="PANTHER" id="PTHR32039:SF7">
    <property type="entry name" value="COMPETENCE PROTEIN COMM"/>
    <property type="match status" value="1"/>
</dbReference>
<dbReference type="GO" id="GO:0005524">
    <property type="term" value="F:ATP binding"/>
    <property type="evidence" value="ECO:0007669"/>
    <property type="project" value="UniProtKB-KW"/>
</dbReference>